<evidence type="ECO:0000256" key="7">
    <source>
        <dbReference type="SAM" id="MobiDB-lite"/>
    </source>
</evidence>
<dbReference type="PANTHER" id="PTHR43806:SF65">
    <property type="entry name" value="SERINE PROTEASE APRX"/>
    <property type="match status" value="1"/>
</dbReference>
<dbReference type="GO" id="GO:0006508">
    <property type="term" value="P:proteolysis"/>
    <property type="evidence" value="ECO:0007669"/>
    <property type="project" value="UniProtKB-KW"/>
</dbReference>
<evidence type="ECO:0000259" key="9">
    <source>
        <dbReference type="Pfam" id="PF00082"/>
    </source>
</evidence>
<dbReference type="InterPro" id="IPR050131">
    <property type="entry name" value="Peptidase_S8_subtilisin-like"/>
</dbReference>
<dbReference type="PROSITE" id="PS00137">
    <property type="entry name" value="SUBTILASE_HIS"/>
    <property type="match status" value="1"/>
</dbReference>
<feature type="chain" id="PRO_5016255179" description="Peptidase S8/S53 domain-containing protein" evidence="8">
    <location>
        <begin position="29"/>
        <end position="1120"/>
    </location>
</feature>
<dbReference type="AlphaFoldDB" id="A0A317CX34"/>
<dbReference type="InterPro" id="IPR000209">
    <property type="entry name" value="Peptidase_S8/S53_dom"/>
</dbReference>
<dbReference type="PRINTS" id="PR00723">
    <property type="entry name" value="SUBTILISIN"/>
</dbReference>
<feature type="active site" description="Charge relay system" evidence="5 6">
    <location>
        <position position="234"/>
    </location>
</feature>
<dbReference type="PROSITE" id="PS00138">
    <property type="entry name" value="SUBTILASE_SER"/>
    <property type="match status" value="1"/>
</dbReference>
<comment type="caution">
    <text evidence="10">The sequence shown here is derived from an EMBL/GenBank/DDBJ whole genome shotgun (WGS) entry which is preliminary data.</text>
</comment>
<feature type="signal peptide" evidence="8">
    <location>
        <begin position="1"/>
        <end position="28"/>
    </location>
</feature>
<gene>
    <name evidence="10" type="ORF">DKT68_30355</name>
</gene>
<keyword evidence="11" id="KW-1185">Reference proteome</keyword>
<dbReference type="Pfam" id="PF00082">
    <property type="entry name" value="Peptidase_S8"/>
    <property type="match status" value="1"/>
</dbReference>
<proteinExistence type="inferred from homology"/>
<dbReference type="InterPro" id="IPR023828">
    <property type="entry name" value="Peptidase_S8_Ser-AS"/>
</dbReference>
<feature type="active site" description="Charge relay system" evidence="5 6">
    <location>
        <position position="267"/>
    </location>
</feature>
<organism evidence="10 11">
    <name type="scientific">Micromonospora acroterricola</name>
    <dbReference type="NCBI Taxonomy" id="2202421"/>
    <lineage>
        <taxon>Bacteria</taxon>
        <taxon>Bacillati</taxon>
        <taxon>Actinomycetota</taxon>
        <taxon>Actinomycetes</taxon>
        <taxon>Micromonosporales</taxon>
        <taxon>Micromonosporaceae</taxon>
        <taxon>Micromonospora</taxon>
    </lineage>
</organism>
<reference evidence="10 11" key="1">
    <citation type="submission" date="2018-05" db="EMBL/GenBank/DDBJ databases">
        <title>Micromonospora atacamensis sp. nov., a novel actinobacteria isolated from high altitude Atacama Desert soil.</title>
        <authorList>
            <person name="Carro L."/>
            <person name="Golinska P."/>
            <person name="Klenk H.-P."/>
            <person name="Goodfellow M."/>
        </authorList>
    </citation>
    <scope>NUCLEOTIDE SEQUENCE [LARGE SCALE GENOMIC DNA]</scope>
    <source>
        <strain evidence="10 11">5R2A7</strain>
    </source>
</reference>
<dbReference type="PROSITE" id="PS51892">
    <property type="entry name" value="SUBTILASE"/>
    <property type="match status" value="1"/>
</dbReference>
<dbReference type="Proteomes" id="UP000245410">
    <property type="component" value="Unassembled WGS sequence"/>
</dbReference>
<evidence type="ECO:0000256" key="5">
    <source>
        <dbReference type="PIRSR" id="PIRSR615500-1"/>
    </source>
</evidence>
<evidence type="ECO:0000313" key="10">
    <source>
        <dbReference type="EMBL" id="PWR04805.1"/>
    </source>
</evidence>
<evidence type="ECO:0000256" key="8">
    <source>
        <dbReference type="SAM" id="SignalP"/>
    </source>
</evidence>
<dbReference type="InterPro" id="IPR022398">
    <property type="entry name" value="Peptidase_S8_His-AS"/>
</dbReference>
<keyword evidence="2 6" id="KW-0645">Protease</keyword>
<evidence type="ECO:0000256" key="1">
    <source>
        <dbReference type="ARBA" id="ARBA00011073"/>
    </source>
</evidence>
<feature type="active site" description="Charge relay system" evidence="5 6">
    <location>
        <position position="440"/>
    </location>
</feature>
<evidence type="ECO:0000313" key="11">
    <source>
        <dbReference type="Proteomes" id="UP000245410"/>
    </source>
</evidence>
<keyword evidence="3 6" id="KW-0378">Hydrolase</keyword>
<dbReference type="InterPro" id="IPR015500">
    <property type="entry name" value="Peptidase_S8_subtilisin-rel"/>
</dbReference>
<feature type="region of interest" description="Disordered" evidence="7">
    <location>
        <begin position="22"/>
        <end position="46"/>
    </location>
</feature>
<evidence type="ECO:0000256" key="2">
    <source>
        <dbReference type="ARBA" id="ARBA00022670"/>
    </source>
</evidence>
<dbReference type="OrthoDB" id="5167143at2"/>
<evidence type="ECO:0000256" key="6">
    <source>
        <dbReference type="PROSITE-ProRule" id="PRU01240"/>
    </source>
</evidence>
<protein>
    <recommendedName>
        <fullName evidence="9">Peptidase S8/S53 domain-containing protein</fullName>
    </recommendedName>
</protein>
<dbReference type="InterPro" id="IPR036852">
    <property type="entry name" value="Peptidase_S8/S53_dom_sf"/>
</dbReference>
<dbReference type="GO" id="GO:0004252">
    <property type="term" value="F:serine-type endopeptidase activity"/>
    <property type="evidence" value="ECO:0007669"/>
    <property type="project" value="UniProtKB-UniRule"/>
</dbReference>
<dbReference type="SUPFAM" id="SSF52743">
    <property type="entry name" value="Subtilisin-like"/>
    <property type="match status" value="1"/>
</dbReference>
<dbReference type="PANTHER" id="PTHR43806">
    <property type="entry name" value="PEPTIDASE S8"/>
    <property type="match status" value="1"/>
</dbReference>
<accession>A0A317CX34</accession>
<name>A0A317CX34_9ACTN</name>
<sequence length="1120" mass="116053">MLRHTRWLLAVAVTATALTAVPGGSATADPGGAAVTGAPDTRADGRPRTVTLLTGDVVTVRSTGPGCPQATVRPVDPHAVIRQTCGPDGHLHVVPARVASQIGSVLDPDLFDVTALLADGYDDENTSELPVIVQPATASARVAALGDVLSLPSIGAVAGHVPKKSAATAKLATNSLLAGAKKVWLDRKVRATALTGGHGGGQHGDLDRNLGQIGAPDAWKAGYTGKGVRVAVLDTGADFTHPDLVGRVADRADFTAEGGDAVDHMGHGTHVASTIAGTGAAAKGQRRGVAPDAQLVIGKVLDDRGSGTDSGIIAGMEWAATRADVINMSLGGEEPDDGTDPLSLAVDGLSKQTGVLFVISSGNSGGFIASPGSAISALTVGAVDRDDKLADFSSRGPLTTSNVAKPELVAPGVDIVAARAAGTDLQDPIDRYYEGSTGTSMAAPHVAGAAALLAQRHPDWTGEQLKAALVGAADPLAGVDPYAVGAGRLNAARALGGPLSNQPVVNIGTFAYPQSGTSETKLSWTGAPTSATTVLDLDLTVVNHDGQSVPRGAASLSTTRLTLKRGATAGASLRFNHAALASRPGFYMATVTARTAGRTLVATTPVSFYVEPPSYDLTIRTKPLPGLKEGAESWINILVTNLTDPVIYHGGVGGAPGDTFTTRVPAGRYAILGSSVAYYVDSDVLETTLVGETDLSVTGARSVTLDPARARPVTATVDGVATKPTRVDFTNVQTAPNGLSWWNQISGYGSATTVRTSPMAKPGIGTRRTWAAVNLDSPAGAAKPYRYNLVHEYANGVPADPAYRVTAAEQAKLARIDERFHQMDSPGMVTQLVRTGITLDGVGVTQTHEGNLPSYRTDYVSPGILWADEGVYGGLSAQEAPRSYQPGSRQSKIWARQPLHSGWYDDPAGDGWSCATPPSRTRGNLHVDLASLVDQHQRADCLQGSAIGIKRTLSLYRNGTLVEQRDRPLADFTVPQQMADYRLTLDVDTSLILPISTKVNTSWTFRSAGPDGTGSVPLPLLAVDYALPMDTTNHATGGTAELAVRQAHGVKPQRVTVFQVWTSTDDGATWKTARVTGAGDSYRVELPTVAAGKPVSLRVKAAANGGSGIDQTIIRAYNAG</sequence>
<feature type="domain" description="Peptidase S8/S53" evidence="9">
    <location>
        <begin position="225"/>
        <end position="476"/>
    </location>
</feature>
<evidence type="ECO:0000256" key="3">
    <source>
        <dbReference type="ARBA" id="ARBA00022801"/>
    </source>
</evidence>
<dbReference type="EMBL" id="QGKR01000364">
    <property type="protein sequence ID" value="PWR04805.1"/>
    <property type="molecule type" value="Genomic_DNA"/>
</dbReference>
<keyword evidence="4 6" id="KW-0720">Serine protease</keyword>
<evidence type="ECO:0000256" key="4">
    <source>
        <dbReference type="ARBA" id="ARBA00022825"/>
    </source>
</evidence>
<keyword evidence="8" id="KW-0732">Signal</keyword>
<comment type="similarity">
    <text evidence="1 6">Belongs to the peptidase S8 family.</text>
</comment>
<dbReference type="Gene3D" id="3.40.50.200">
    <property type="entry name" value="Peptidase S8/S53 domain"/>
    <property type="match status" value="1"/>
</dbReference>